<dbReference type="STRING" id="81985.R0I8K0"/>
<name>R0I8K0_9BRAS</name>
<dbReference type="Proteomes" id="UP000029121">
    <property type="component" value="Unassembled WGS sequence"/>
</dbReference>
<dbReference type="Gene3D" id="1.20.120.1080">
    <property type="match status" value="1"/>
</dbReference>
<dbReference type="eggNOG" id="KOG0925">
    <property type="taxonomic scope" value="Eukaryota"/>
</dbReference>
<keyword evidence="1" id="KW-0472">Membrane</keyword>
<dbReference type="AlphaFoldDB" id="R0I8K0"/>
<reference evidence="3" key="1">
    <citation type="journal article" date="2013" name="Nat. Genet.">
        <title>The Capsella rubella genome and the genomic consequences of rapid mating system evolution.</title>
        <authorList>
            <person name="Slotte T."/>
            <person name="Hazzouri K.M."/>
            <person name="Agren J.A."/>
            <person name="Koenig D."/>
            <person name="Maumus F."/>
            <person name="Guo Y.L."/>
            <person name="Steige K."/>
            <person name="Platts A.E."/>
            <person name="Escobar J.S."/>
            <person name="Newman L.K."/>
            <person name="Wang W."/>
            <person name="Mandakova T."/>
            <person name="Vello E."/>
            <person name="Smith L.M."/>
            <person name="Henz S.R."/>
            <person name="Steffen J."/>
            <person name="Takuno S."/>
            <person name="Brandvain Y."/>
            <person name="Coop G."/>
            <person name="Andolfatto P."/>
            <person name="Hu T.T."/>
            <person name="Blanchette M."/>
            <person name="Clark R.M."/>
            <person name="Quesneville H."/>
            <person name="Nordborg M."/>
            <person name="Gaut B.S."/>
            <person name="Lysak M.A."/>
            <person name="Jenkins J."/>
            <person name="Grimwood J."/>
            <person name="Chapman J."/>
            <person name="Prochnik S."/>
            <person name="Shu S."/>
            <person name="Rokhsar D."/>
            <person name="Schmutz J."/>
            <person name="Weigel D."/>
            <person name="Wright S.I."/>
        </authorList>
    </citation>
    <scope>NUCLEOTIDE SEQUENCE [LARGE SCALE GENOMIC DNA]</scope>
    <source>
        <strain evidence="3">cv. Monte Gargano</strain>
    </source>
</reference>
<feature type="transmembrane region" description="Helical" evidence="1">
    <location>
        <begin position="30"/>
        <end position="51"/>
    </location>
</feature>
<accession>R0I8K0</accession>
<dbReference type="EMBL" id="KB870805">
    <property type="protein sequence ID" value="EOA38679.1"/>
    <property type="molecule type" value="Genomic_DNA"/>
</dbReference>
<evidence type="ECO:0000313" key="2">
    <source>
        <dbReference type="EMBL" id="EOA38679.1"/>
    </source>
</evidence>
<organism evidence="2 3">
    <name type="scientific">Capsella rubella</name>
    <dbReference type="NCBI Taxonomy" id="81985"/>
    <lineage>
        <taxon>Eukaryota</taxon>
        <taxon>Viridiplantae</taxon>
        <taxon>Streptophyta</taxon>
        <taxon>Embryophyta</taxon>
        <taxon>Tracheophyta</taxon>
        <taxon>Spermatophyta</taxon>
        <taxon>Magnoliopsida</taxon>
        <taxon>eudicotyledons</taxon>
        <taxon>Gunneridae</taxon>
        <taxon>Pentapetalae</taxon>
        <taxon>rosids</taxon>
        <taxon>malvids</taxon>
        <taxon>Brassicales</taxon>
        <taxon>Brassicaceae</taxon>
        <taxon>Camelineae</taxon>
        <taxon>Capsella</taxon>
    </lineage>
</organism>
<protein>
    <submittedName>
        <fullName evidence="2">Uncharacterized protein</fullName>
    </submittedName>
</protein>
<evidence type="ECO:0000256" key="1">
    <source>
        <dbReference type="SAM" id="Phobius"/>
    </source>
</evidence>
<gene>
    <name evidence="2" type="ORF">CARUB_v10010651mg</name>
</gene>
<sequence>MKKELLGRLCLTSLLASAFTTPLRPLELGVFMIFLSSFVLLAINHLLFLTFRLRFSRMIETLRFWKSLELLGRALHLHDEGHLTTTVEIMSDQFPLDPPHMVKMLIVSPEFNCSKQILSVSVVCS</sequence>
<keyword evidence="3" id="KW-1185">Reference proteome</keyword>
<evidence type="ECO:0000313" key="3">
    <source>
        <dbReference type="Proteomes" id="UP000029121"/>
    </source>
</evidence>
<proteinExistence type="predicted"/>
<keyword evidence="1" id="KW-1133">Transmembrane helix</keyword>
<keyword evidence="1" id="KW-0812">Transmembrane</keyword>